<dbReference type="EMBL" id="FNYA01000004">
    <property type="protein sequence ID" value="SEI87496.1"/>
    <property type="molecule type" value="Genomic_DNA"/>
</dbReference>
<keyword evidence="2" id="KW-1185">Reference proteome</keyword>
<dbReference type="PANTHER" id="PTHR36456">
    <property type="entry name" value="UPF0232 PROTEIN SCO3875"/>
    <property type="match status" value="1"/>
</dbReference>
<proteinExistence type="predicted"/>
<dbReference type="STRING" id="402734.SAMN05660918_1779"/>
<dbReference type="Proteomes" id="UP000199702">
    <property type="component" value="Unassembled WGS sequence"/>
</dbReference>
<evidence type="ECO:0008006" key="3">
    <source>
        <dbReference type="Google" id="ProtNLM"/>
    </source>
</evidence>
<evidence type="ECO:0000313" key="2">
    <source>
        <dbReference type="Proteomes" id="UP000199702"/>
    </source>
</evidence>
<dbReference type="PANTHER" id="PTHR36456:SF1">
    <property type="entry name" value="UPF0232 PROTEIN SCO3875"/>
    <property type="match status" value="1"/>
</dbReference>
<organism evidence="1 2">
    <name type="scientific">Flavobacterium terrigena</name>
    <dbReference type="NCBI Taxonomy" id="402734"/>
    <lineage>
        <taxon>Bacteria</taxon>
        <taxon>Pseudomonadati</taxon>
        <taxon>Bacteroidota</taxon>
        <taxon>Flavobacteriia</taxon>
        <taxon>Flavobacteriales</taxon>
        <taxon>Flavobacteriaceae</taxon>
        <taxon>Flavobacterium</taxon>
    </lineage>
</organism>
<dbReference type="OrthoDB" id="9804942at2"/>
<sequence>MKRFNDDFSIGDVMKEFMNKNKLEAGLDIINVKETWFKMMGPAFKNYTEQIELRRQTLYVQLNSSVVKQELEYGKSKIIKMLNEELGKELIKEIVFR</sequence>
<accession>A0A1H6U7K4</accession>
<gene>
    <name evidence="1" type="ORF">SAMN05660918_1779</name>
</gene>
<dbReference type="InterPro" id="IPR007922">
    <property type="entry name" value="DciA-like"/>
</dbReference>
<protein>
    <recommendedName>
        <fullName evidence="3">RNA-binding protein</fullName>
    </recommendedName>
</protein>
<name>A0A1H6U7K4_9FLAO</name>
<reference evidence="2" key="1">
    <citation type="submission" date="2016-10" db="EMBL/GenBank/DDBJ databases">
        <authorList>
            <person name="Varghese N."/>
            <person name="Submissions S."/>
        </authorList>
    </citation>
    <scope>NUCLEOTIDE SEQUENCE [LARGE SCALE GENOMIC DNA]</scope>
    <source>
        <strain evidence="2">DSM 17934</strain>
    </source>
</reference>
<evidence type="ECO:0000313" key="1">
    <source>
        <dbReference type="EMBL" id="SEI87496.1"/>
    </source>
</evidence>
<dbReference type="Pfam" id="PF05258">
    <property type="entry name" value="DciA"/>
    <property type="match status" value="1"/>
</dbReference>
<dbReference type="AlphaFoldDB" id="A0A1H6U7K4"/>
<dbReference type="RefSeq" id="WP_091311795.1">
    <property type="nucleotide sequence ID" value="NZ_CBCSJU010000004.1"/>
</dbReference>